<name>A0A9P7GQY3_9AGAR</name>
<keyword evidence="2" id="KW-1185">Reference proteome</keyword>
<reference evidence="1" key="2">
    <citation type="submission" date="2021-10" db="EMBL/GenBank/DDBJ databases">
        <title>Phylogenomics reveals ancestral predisposition of the termite-cultivated fungus Termitomyces towards a domesticated lifestyle.</title>
        <authorList>
            <person name="Auxier B."/>
            <person name="Grum-Grzhimaylo A."/>
            <person name="Cardenas M.E."/>
            <person name="Lodge J.D."/>
            <person name="Laessoe T."/>
            <person name="Pedersen O."/>
            <person name="Smith M.E."/>
            <person name="Kuyper T.W."/>
            <person name="Franco-Molano E.A."/>
            <person name="Baroni T.J."/>
            <person name="Aanen D.K."/>
        </authorList>
    </citation>
    <scope>NUCLEOTIDE SEQUENCE</scope>
    <source>
        <strain evidence="1">D49</strain>
    </source>
</reference>
<dbReference type="Proteomes" id="UP000717328">
    <property type="component" value="Unassembled WGS sequence"/>
</dbReference>
<sequence>MYTRSIPLGETTAALNDEFAAEMLRCGCSMHRNWNCPHTRPLVSTSSIRVKARNTIGLTTWTYGPVGNSVPKKVPLEGEADPRWLLHDVELLTPLWRARVEERRASKERLLAQKSSQALMEELYDFDHIVMRGIHILDRCGPDSHVLLAGWTTTSLPTTAGSVT</sequence>
<organism evidence="1 2">
    <name type="scientific">Sphagnurus paluster</name>
    <dbReference type="NCBI Taxonomy" id="117069"/>
    <lineage>
        <taxon>Eukaryota</taxon>
        <taxon>Fungi</taxon>
        <taxon>Dikarya</taxon>
        <taxon>Basidiomycota</taxon>
        <taxon>Agaricomycotina</taxon>
        <taxon>Agaricomycetes</taxon>
        <taxon>Agaricomycetidae</taxon>
        <taxon>Agaricales</taxon>
        <taxon>Tricholomatineae</taxon>
        <taxon>Lyophyllaceae</taxon>
        <taxon>Sphagnurus</taxon>
    </lineage>
</organism>
<proteinExistence type="predicted"/>
<reference evidence="1" key="1">
    <citation type="submission" date="2021-02" db="EMBL/GenBank/DDBJ databases">
        <authorList>
            <person name="Nieuwenhuis M."/>
            <person name="Van De Peppel L.J.J."/>
        </authorList>
    </citation>
    <scope>NUCLEOTIDE SEQUENCE</scope>
    <source>
        <strain evidence="1">D49</strain>
    </source>
</reference>
<accession>A0A9P7GQY3</accession>
<protein>
    <submittedName>
        <fullName evidence="1">Uncharacterized protein</fullName>
    </submittedName>
</protein>
<dbReference type="AlphaFoldDB" id="A0A9P7GQY3"/>
<dbReference type="EMBL" id="JABCKI010000248">
    <property type="protein sequence ID" value="KAG5651402.1"/>
    <property type="molecule type" value="Genomic_DNA"/>
</dbReference>
<evidence type="ECO:0000313" key="1">
    <source>
        <dbReference type="EMBL" id="KAG5651402.1"/>
    </source>
</evidence>
<comment type="caution">
    <text evidence="1">The sequence shown here is derived from an EMBL/GenBank/DDBJ whole genome shotgun (WGS) entry which is preliminary data.</text>
</comment>
<evidence type="ECO:0000313" key="2">
    <source>
        <dbReference type="Proteomes" id="UP000717328"/>
    </source>
</evidence>
<gene>
    <name evidence="1" type="ORF">H0H81_008760</name>
</gene>